<evidence type="ECO:0000256" key="2">
    <source>
        <dbReference type="ARBA" id="ARBA00004651"/>
    </source>
</evidence>
<keyword evidence="11 14" id="KW-1133">Transmembrane helix</keyword>
<dbReference type="SMART" id="SM00388">
    <property type="entry name" value="HisKA"/>
    <property type="match status" value="1"/>
</dbReference>
<evidence type="ECO:0000313" key="16">
    <source>
        <dbReference type="EMBL" id="GEM79140.1"/>
    </source>
</evidence>
<keyword evidence="9 16" id="KW-0418">Kinase</keyword>
<feature type="domain" description="Histidine kinase" evidence="15">
    <location>
        <begin position="228"/>
        <end position="416"/>
    </location>
</feature>
<comment type="catalytic activity">
    <reaction evidence="1">
        <text>ATP + protein L-histidine = ADP + protein N-phospho-L-histidine.</text>
        <dbReference type="EC" id="2.7.13.3"/>
    </reaction>
</comment>
<feature type="transmembrane region" description="Helical" evidence="14">
    <location>
        <begin position="16"/>
        <end position="39"/>
    </location>
</feature>
<dbReference type="Gene3D" id="3.30.565.10">
    <property type="entry name" value="Histidine kinase-like ATPase, C-terminal domain"/>
    <property type="match status" value="1"/>
</dbReference>
<evidence type="ECO:0000256" key="9">
    <source>
        <dbReference type="ARBA" id="ARBA00022777"/>
    </source>
</evidence>
<protein>
    <recommendedName>
        <fullName evidence="3">histidine kinase</fullName>
        <ecNumber evidence="3">2.7.13.3</ecNumber>
    </recommendedName>
</protein>
<keyword evidence="6" id="KW-0808">Transferase</keyword>
<keyword evidence="17" id="KW-1185">Reference proteome</keyword>
<dbReference type="GO" id="GO:0005524">
    <property type="term" value="F:ATP binding"/>
    <property type="evidence" value="ECO:0007669"/>
    <property type="project" value="UniProtKB-KW"/>
</dbReference>
<evidence type="ECO:0000256" key="11">
    <source>
        <dbReference type="ARBA" id="ARBA00022989"/>
    </source>
</evidence>
<feature type="transmembrane region" description="Helical" evidence="14">
    <location>
        <begin position="140"/>
        <end position="162"/>
    </location>
</feature>
<dbReference type="InterPro" id="IPR036097">
    <property type="entry name" value="HisK_dim/P_sf"/>
</dbReference>
<comment type="subcellular location">
    <subcellularLocation>
        <location evidence="2">Cell membrane</location>
        <topology evidence="2">Multi-pass membrane protein</topology>
    </subcellularLocation>
</comment>
<gene>
    <name evidence="16" type="ORF">VSU01S_13850</name>
</gene>
<evidence type="ECO:0000259" key="15">
    <source>
        <dbReference type="PROSITE" id="PS50109"/>
    </source>
</evidence>
<name>A0A511QP94_9VIBR</name>
<evidence type="ECO:0000256" key="5">
    <source>
        <dbReference type="ARBA" id="ARBA00022553"/>
    </source>
</evidence>
<comment type="caution">
    <text evidence="16">The sequence shown here is derived from an EMBL/GenBank/DDBJ whole genome shotgun (WGS) entry which is preliminary data.</text>
</comment>
<evidence type="ECO:0000256" key="6">
    <source>
        <dbReference type="ARBA" id="ARBA00022679"/>
    </source>
</evidence>
<organism evidence="16 17">
    <name type="scientific">Vibrio superstes NBRC 103154</name>
    <dbReference type="NCBI Taxonomy" id="1219062"/>
    <lineage>
        <taxon>Bacteria</taxon>
        <taxon>Pseudomonadati</taxon>
        <taxon>Pseudomonadota</taxon>
        <taxon>Gammaproteobacteria</taxon>
        <taxon>Vibrionales</taxon>
        <taxon>Vibrionaceae</taxon>
        <taxon>Vibrio</taxon>
    </lineage>
</organism>
<keyword evidence="7 14" id="KW-0812">Transmembrane</keyword>
<dbReference type="SUPFAM" id="SSF55874">
    <property type="entry name" value="ATPase domain of HSP90 chaperone/DNA topoisomerase II/histidine kinase"/>
    <property type="match status" value="1"/>
</dbReference>
<keyword evidence="13 14" id="KW-0472">Membrane</keyword>
<dbReference type="SMART" id="SM00387">
    <property type="entry name" value="HATPase_c"/>
    <property type="match status" value="1"/>
</dbReference>
<dbReference type="AlphaFoldDB" id="A0A511QP94"/>
<evidence type="ECO:0000256" key="12">
    <source>
        <dbReference type="ARBA" id="ARBA00023012"/>
    </source>
</evidence>
<evidence type="ECO:0000313" key="17">
    <source>
        <dbReference type="Proteomes" id="UP000321113"/>
    </source>
</evidence>
<keyword evidence="12" id="KW-0902">Two-component regulatory system</keyword>
<dbReference type="InterPro" id="IPR005467">
    <property type="entry name" value="His_kinase_dom"/>
</dbReference>
<evidence type="ECO:0000256" key="13">
    <source>
        <dbReference type="ARBA" id="ARBA00023136"/>
    </source>
</evidence>
<dbReference type="Gene3D" id="1.10.287.130">
    <property type="match status" value="1"/>
</dbReference>
<dbReference type="RefSeq" id="WP_119008437.1">
    <property type="nucleotide sequence ID" value="NZ_BJXK01000004.1"/>
</dbReference>
<accession>A0A511QP94</accession>
<dbReference type="InterPro" id="IPR050398">
    <property type="entry name" value="HssS/ArlS-like"/>
</dbReference>
<dbReference type="PANTHER" id="PTHR45528">
    <property type="entry name" value="SENSOR HISTIDINE KINASE CPXA"/>
    <property type="match status" value="1"/>
</dbReference>
<dbReference type="PROSITE" id="PS50109">
    <property type="entry name" value="HIS_KIN"/>
    <property type="match status" value="1"/>
</dbReference>
<dbReference type="InterPro" id="IPR003594">
    <property type="entry name" value="HATPase_dom"/>
</dbReference>
<dbReference type="SUPFAM" id="SSF47384">
    <property type="entry name" value="Homodimeric domain of signal transducing histidine kinase"/>
    <property type="match status" value="1"/>
</dbReference>
<evidence type="ECO:0000256" key="14">
    <source>
        <dbReference type="SAM" id="Phobius"/>
    </source>
</evidence>
<evidence type="ECO:0000256" key="4">
    <source>
        <dbReference type="ARBA" id="ARBA00022475"/>
    </source>
</evidence>
<dbReference type="CDD" id="cd00082">
    <property type="entry name" value="HisKA"/>
    <property type="match status" value="1"/>
</dbReference>
<dbReference type="InterPro" id="IPR036890">
    <property type="entry name" value="HATPase_C_sf"/>
</dbReference>
<dbReference type="PANTHER" id="PTHR45528:SF1">
    <property type="entry name" value="SENSOR HISTIDINE KINASE CPXA"/>
    <property type="match status" value="1"/>
</dbReference>
<keyword evidence="5" id="KW-0597">Phosphoprotein</keyword>
<dbReference type="GO" id="GO:0000155">
    <property type="term" value="F:phosphorelay sensor kinase activity"/>
    <property type="evidence" value="ECO:0007669"/>
    <property type="project" value="InterPro"/>
</dbReference>
<dbReference type="OrthoDB" id="9121563at2"/>
<dbReference type="Proteomes" id="UP000321113">
    <property type="component" value="Unassembled WGS sequence"/>
</dbReference>
<dbReference type="EC" id="2.7.13.3" evidence="3"/>
<dbReference type="Pfam" id="PF00512">
    <property type="entry name" value="HisKA"/>
    <property type="match status" value="1"/>
</dbReference>
<evidence type="ECO:0000256" key="7">
    <source>
        <dbReference type="ARBA" id="ARBA00022692"/>
    </source>
</evidence>
<evidence type="ECO:0000256" key="8">
    <source>
        <dbReference type="ARBA" id="ARBA00022741"/>
    </source>
</evidence>
<sequence>MTDGLFSNTKTLTGRLALFFMGMSCVVGVMVFLIFYAAVHWSEDRVGERRIAIDRDSAVERFLSGEQGKIRLDALTVAYNDLSLVPSEIQDILKDEASFLGEIEDLSYMALKGQYSDKGQSKDIVLISQFDSVEFGNKEVLLACLVVLGVIILLMAMLGLVLSRLSKRLIEPLNDITNQLNHRSGNTERAFAINQGAADEFQLLTSKLNQYRSDLNYALKREQAFARYSSHELRTPLTVVKGANKLLSRSEHTELQGRQINRIEDATVQMTTMVDALLSIVRYERQQEQTPQREISEIEINNIIDSNAIKASEKDIEVEVEFVSAPKLRATNAVLNMVLGNLVRNAIAATAQGKLSVRIEASSISLVDDGVGLEGKQDSEGHGLGLMIVNDLCSRYQWQFKLSDHPTRGSVAEIIF</sequence>
<reference evidence="16 17" key="1">
    <citation type="submission" date="2019-07" db="EMBL/GenBank/DDBJ databases">
        <title>Whole genome shotgun sequence of Vibrio superstes NBRC 103154.</title>
        <authorList>
            <person name="Hosoyama A."/>
            <person name="Uohara A."/>
            <person name="Ohji S."/>
            <person name="Ichikawa N."/>
        </authorList>
    </citation>
    <scope>NUCLEOTIDE SEQUENCE [LARGE SCALE GENOMIC DNA]</scope>
    <source>
        <strain evidence="16 17">NBRC 103154</strain>
    </source>
</reference>
<evidence type="ECO:0000256" key="10">
    <source>
        <dbReference type="ARBA" id="ARBA00022840"/>
    </source>
</evidence>
<dbReference type="Pfam" id="PF02518">
    <property type="entry name" value="HATPase_c"/>
    <property type="match status" value="1"/>
</dbReference>
<dbReference type="InterPro" id="IPR003661">
    <property type="entry name" value="HisK_dim/P_dom"/>
</dbReference>
<proteinExistence type="predicted"/>
<dbReference type="EMBL" id="BJXK01000004">
    <property type="protein sequence ID" value="GEM79140.1"/>
    <property type="molecule type" value="Genomic_DNA"/>
</dbReference>
<evidence type="ECO:0000256" key="3">
    <source>
        <dbReference type="ARBA" id="ARBA00012438"/>
    </source>
</evidence>
<evidence type="ECO:0000256" key="1">
    <source>
        <dbReference type="ARBA" id="ARBA00000085"/>
    </source>
</evidence>
<keyword evidence="4" id="KW-1003">Cell membrane</keyword>
<keyword evidence="10" id="KW-0067">ATP-binding</keyword>
<keyword evidence="8" id="KW-0547">Nucleotide-binding</keyword>
<dbReference type="GO" id="GO:0005886">
    <property type="term" value="C:plasma membrane"/>
    <property type="evidence" value="ECO:0007669"/>
    <property type="project" value="UniProtKB-SubCell"/>
</dbReference>